<evidence type="ECO:0000313" key="4">
    <source>
        <dbReference type="EMBL" id="SSW91567.1"/>
    </source>
</evidence>
<dbReference type="Proteomes" id="UP000252631">
    <property type="component" value="Unassembled WGS sequence"/>
</dbReference>
<accession>A0A336JPA6</accession>
<feature type="transmembrane region" description="Helical" evidence="2">
    <location>
        <begin position="53"/>
        <end position="71"/>
    </location>
</feature>
<evidence type="ECO:0000313" key="3">
    <source>
        <dbReference type="EMBL" id="RED32672.1"/>
    </source>
</evidence>
<keyword evidence="6" id="KW-1185">Reference proteome</keyword>
<feature type="region of interest" description="Disordered" evidence="1">
    <location>
        <begin position="74"/>
        <end position="140"/>
    </location>
</feature>
<dbReference type="Proteomes" id="UP000256343">
    <property type="component" value="Unassembled WGS sequence"/>
</dbReference>
<evidence type="ECO:0000313" key="6">
    <source>
        <dbReference type="Proteomes" id="UP000256343"/>
    </source>
</evidence>
<sequence>MARNPDDPYRPDAPTGPYRPDAPTGDPRTPSQLDAELQADPELREGPVTSGRLILVALAIVLVFAAVFYGMNSTAIAPDNPSVATQTSPPPPGQTDAHNAPPVPPGVRDVTPRSSDPNADGVTTGAAPAPRAAPSSGSQN</sequence>
<organism evidence="4 5">
    <name type="scientific">Rhodopseudomonas pentothenatexigens</name>
    <dbReference type="NCBI Taxonomy" id="999699"/>
    <lineage>
        <taxon>Bacteria</taxon>
        <taxon>Pseudomonadati</taxon>
        <taxon>Pseudomonadota</taxon>
        <taxon>Alphaproteobacteria</taxon>
        <taxon>Hyphomicrobiales</taxon>
        <taxon>Nitrobacteraceae</taxon>
        <taxon>Rhodopseudomonas</taxon>
    </lineage>
</organism>
<keyword evidence="2" id="KW-1133">Transmembrane helix</keyword>
<keyword evidence="2" id="KW-0472">Membrane</keyword>
<protein>
    <submittedName>
        <fullName evidence="4">Uncharacterized protein</fullName>
    </submittedName>
</protein>
<feature type="compositionally biased region" description="Low complexity" evidence="1">
    <location>
        <begin position="125"/>
        <end position="140"/>
    </location>
</feature>
<reference evidence="4 5" key="1">
    <citation type="submission" date="2017-08" db="EMBL/GenBank/DDBJ databases">
        <authorList>
            <person name="de Groot N.N."/>
        </authorList>
    </citation>
    <scope>NUCLEOTIDE SEQUENCE [LARGE SCALE GENOMIC DNA]</scope>
    <source>
        <strain evidence="4 5">JA575</strain>
    </source>
</reference>
<proteinExistence type="predicted"/>
<name>A0A336JPA6_9BRAD</name>
<dbReference type="EMBL" id="QRDT01000012">
    <property type="protein sequence ID" value="RED32672.1"/>
    <property type="molecule type" value="Genomic_DNA"/>
</dbReference>
<keyword evidence="2" id="KW-0812">Transmembrane</keyword>
<evidence type="ECO:0000313" key="5">
    <source>
        <dbReference type="Proteomes" id="UP000252631"/>
    </source>
</evidence>
<dbReference type="EMBL" id="UFQQ01000012">
    <property type="protein sequence ID" value="SSW91567.1"/>
    <property type="molecule type" value="Genomic_DNA"/>
</dbReference>
<evidence type="ECO:0000256" key="1">
    <source>
        <dbReference type="SAM" id="MobiDB-lite"/>
    </source>
</evidence>
<feature type="compositionally biased region" description="Basic and acidic residues" evidence="1">
    <location>
        <begin position="1"/>
        <end position="10"/>
    </location>
</feature>
<reference evidence="3 6" key="2">
    <citation type="submission" date="2018-07" db="EMBL/GenBank/DDBJ databases">
        <title>Genomic Encyclopedia of Archaeal and Bacterial Type Strains, Phase II (KMG-II): from individual species to whole genera.</title>
        <authorList>
            <person name="Goeker M."/>
        </authorList>
    </citation>
    <scope>NUCLEOTIDE SEQUENCE [LARGE SCALE GENOMIC DNA]</scope>
    <source>
        <strain evidence="3 6">JA575</strain>
    </source>
</reference>
<gene>
    <name evidence="3" type="ORF">BJ125_112151</name>
    <name evidence="4" type="ORF">SAMN05892882_112151</name>
</gene>
<dbReference type="RefSeq" id="WP_114358590.1">
    <property type="nucleotide sequence ID" value="NZ_QRDT01000012.1"/>
</dbReference>
<dbReference type="OrthoDB" id="8141352at2"/>
<evidence type="ECO:0000256" key="2">
    <source>
        <dbReference type="SAM" id="Phobius"/>
    </source>
</evidence>
<feature type="region of interest" description="Disordered" evidence="1">
    <location>
        <begin position="1"/>
        <end position="46"/>
    </location>
</feature>
<dbReference type="AlphaFoldDB" id="A0A336JPA6"/>